<evidence type="ECO:0000313" key="8">
    <source>
        <dbReference type="EMBL" id="KAJ5456020.1"/>
    </source>
</evidence>
<evidence type="ECO:0000313" key="9">
    <source>
        <dbReference type="Proteomes" id="UP001213681"/>
    </source>
</evidence>
<reference evidence="8" key="2">
    <citation type="journal article" date="2023" name="IMA Fungus">
        <title>Comparative genomic study of the Penicillium genus elucidates a diverse pangenome and 15 lateral gene transfer events.</title>
        <authorList>
            <person name="Petersen C."/>
            <person name="Sorensen T."/>
            <person name="Nielsen M.R."/>
            <person name="Sondergaard T.E."/>
            <person name="Sorensen J.L."/>
            <person name="Fitzpatrick D.A."/>
            <person name="Frisvad J.C."/>
            <person name="Nielsen K.L."/>
        </authorList>
    </citation>
    <scope>NUCLEOTIDE SEQUENCE</scope>
    <source>
        <strain evidence="8">IBT 16125</strain>
    </source>
</reference>
<dbReference type="InterPro" id="IPR001117">
    <property type="entry name" value="Cu-oxidase_2nd"/>
</dbReference>
<dbReference type="Pfam" id="PF07732">
    <property type="entry name" value="Cu-oxidase_3"/>
    <property type="match status" value="1"/>
</dbReference>
<accession>A0AAD6CCH3</accession>
<dbReference type="Pfam" id="PF00394">
    <property type="entry name" value="Cu-oxidase"/>
    <property type="match status" value="1"/>
</dbReference>
<dbReference type="GO" id="GO:0016491">
    <property type="term" value="F:oxidoreductase activity"/>
    <property type="evidence" value="ECO:0007669"/>
    <property type="project" value="UniProtKB-KW"/>
</dbReference>
<sequence length="274" mass="30465">MRPTLFWAAALVCEAATSFGKLVAHDKNFYPDNVLRVTAENVPVACESRLSVLVNGTSPGPAIHLSPGKITWIRVYNDLEVFKLTIHWHGLSQRMAPFSDGTPQASQWPIPPGHFFDYEIQTTRDDAGTYFYHIYVGMDEVSALGALIVDDFGKPPYDYDEDRLLIWSDYFNKADYNMTVGLQAVLFTWPGEVNSVLLNGVGVVISHEPKNSGTCALPIIEVDPGKKYRFRFISSTALSFLMIGFEGHHKMAVIGADSRYTKPAPIDRMQIASG</sequence>
<dbReference type="SUPFAM" id="SSF49503">
    <property type="entry name" value="Cupredoxins"/>
    <property type="match status" value="2"/>
</dbReference>
<dbReference type="InterPro" id="IPR011707">
    <property type="entry name" value="Cu-oxidase-like_N"/>
</dbReference>
<comment type="similarity">
    <text evidence="1">Belongs to the multicopper oxidase family.</text>
</comment>
<dbReference type="InterPro" id="IPR045087">
    <property type="entry name" value="Cu-oxidase_fam"/>
</dbReference>
<evidence type="ECO:0000256" key="2">
    <source>
        <dbReference type="ARBA" id="ARBA00022723"/>
    </source>
</evidence>
<name>A0AAD6CCH3_9EURO</name>
<keyword evidence="2" id="KW-0479">Metal-binding</keyword>
<organism evidence="8 9">
    <name type="scientific">Penicillium daleae</name>
    <dbReference type="NCBI Taxonomy" id="63821"/>
    <lineage>
        <taxon>Eukaryota</taxon>
        <taxon>Fungi</taxon>
        <taxon>Dikarya</taxon>
        <taxon>Ascomycota</taxon>
        <taxon>Pezizomycotina</taxon>
        <taxon>Eurotiomycetes</taxon>
        <taxon>Eurotiomycetidae</taxon>
        <taxon>Eurotiales</taxon>
        <taxon>Aspergillaceae</taxon>
        <taxon>Penicillium</taxon>
    </lineage>
</organism>
<dbReference type="EMBL" id="JAPVEA010000004">
    <property type="protein sequence ID" value="KAJ5456020.1"/>
    <property type="molecule type" value="Genomic_DNA"/>
</dbReference>
<feature type="signal peptide" evidence="5">
    <location>
        <begin position="1"/>
        <end position="20"/>
    </location>
</feature>
<evidence type="ECO:0000256" key="5">
    <source>
        <dbReference type="SAM" id="SignalP"/>
    </source>
</evidence>
<reference evidence="8" key="1">
    <citation type="submission" date="2022-12" db="EMBL/GenBank/DDBJ databases">
        <authorList>
            <person name="Petersen C."/>
        </authorList>
    </citation>
    <scope>NUCLEOTIDE SEQUENCE</scope>
    <source>
        <strain evidence="8">IBT 16125</strain>
    </source>
</reference>
<feature type="chain" id="PRO_5042132294" description="Plastocyanin-like domain-containing protein" evidence="5">
    <location>
        <begin position="21"/>
        <end position="274"/>
    </location>
</feature>
<evidence type="ECO:0000256" key="1">
    <source>
        <dbReference type="ARBA" id="ARBA00010609"/>
    </source>
</evidence>
<keyword evidence="4" id="KW-0186">Copper</keyword>
<dbReference type="Proteomes" id="UP001213681">
    <property type="component" value="Unassembled WGS sequence"/>
</dbReference>
<feature type="domain" description="Plastocyanin-like" evidence="6">
    <location>
        <begin position="162"/>
        <end position="274"/>
    </location>
</feature>
<keyword evidence="3" id="KW-0560">Oxidoreductase</keyword>
<dbReference type="AlphaFoldDB" id="A0AAD6CCH3"/>
<protein>
    <recommendedName>
        <fullName evidence="10">Plastocyanin-like domain-containing protein</fullName>
    </recommendedName>
</protein>
<dbReference type="PANTHER" id="PTHR11709:SF394">
    <property type="entry name" value="FI03373P-RELATED"/>
    <property type="match status" value="1"/>
</dbReference>
<dbReference type="GeneID" id="81597909"/>
<feature type="domain" description="Plastocyanin-like" evidence="7">
    <location>
        <begin position="37"/>
        <end position="151"/>
    </location>
</feature>
<keyword evidence="5" id="KW-0732">Signal</keyword>
<dbReference type="InterPro" id="IPR008972">
    <property type="entry name" value="Cupredoxin"/>
</dbReference>
<dbReference type="PANTHER" id="PTHR11709">
    <property type="entry name" value="MULTI-COPPER OXIDASE"/>
    <property type="match status" value="1"/>
</dbReference>
<evidence type="ECO:0000256" key="3">
    <source>
        <dbReference type="ARBA" id="ARBA00023002"/>
    </source>
</evidence>
<evidence type="ECO:0008006" key="10">
    <source>
        <dbReference type="Google" id="ProtNLM"/>
    </source>
</evidence>
<keyword evidence="9" id="KW-1185">Reference proteome</keyword>
<dbReference type="Gene3D" id="2.60.40.420">
    <property type="entry name" value="Cupredoxins - blue copper proteins"/>
    <property type="match status" value="2"/>
</dbReference>
<comment type="caution">
    <text evidence="8">The sequence shown here is derived from an EMBL/GenBank/DDBJ whole genome shotgun (WGS) entry which is preliminary data.</text>
</comment>
<gene>
    <name evidence="8" type="ORF">N7458_004284</name>
</gene>
<evidence type="ECO:0000259" key="7">
    <source>
        <dbReference type="Pfam" id="PF07732"/>
    </source>
</evidence>
<proteinExistence type="inferred from homology"/>
<dbReference type="RefSeq" id="XP_056768393.1">
    <property type="nucleotide sequence ID" value="XM_056907666.1"/>
</dbReference>
<dbReference type="GO" id="GO:0005507">
    <property type="term" value="F:copper ion binding"/>
    <property type="evidence" value="ECO:0007669"/>
    <property type="project" value="InterPro"/>
</dbReference>
<evidence type="ECO:0000256" key="4">
    <source>
        <dbReference type="ARBA" id="ARBA00023008"/>
    </source>
</evidence>
<evidence type="ECO:0000259" key="6">
    <source>
        <dbReference type="Pfam" id="PF00394"/>
    </source>
</evidence>